<accession>A0A9P0B5L8</accession>
<dbReference type="Proteomes" id="UP001154078">
    <property type="component" value="Chromosome 4"/>
</dbReference>
<dbReference type="Gene3D" id="3.40.630.10">
    <property type="entry name" value="Zn peptidases"/>
    <property type="match status" value="1"/>
</dbReference>
<dbReference type="EMBL" id="OV121135">
    <property type="protein sequence ID" value="CAH0554685.1"/>
    <property type="molecule type" value="Genomic_DNA"/>
</dbReference>
<name>A0A9P0B5L8_BRAAE</name>
<dbReference type="GO" id="GO:0006508">
    <property type="term" value="P:proteolysis"/>
    <property type="evidence" value="ECO:0007669"/>
    <property type="project" value="UniProtKB-KW"/>
</dbReference>
<evidence type="ECO:0000256" key="2">
    <source>
        <dbReference type="ARBA" id="ARBA00022723"/>
    </source>
</evidence>
<dbReference type="GO" id="GO:0008233">
    <property type="term" value="F:peptidase activity"/>
    <property type="evidence" value="ECO:0007669"/>
    <property type="project" value="UniProtKB-KW"/>
</dbReference>
<evidence type="ECO:0000256" key="1">
    <source>
        <dbReference type="ARBA" id="ARBA00022670"/>
    </source>
</evidence>
<dbReference type="SUPFAM" id="SSF53187">
    <property type="entry name" value="Zn-dependent exopeptidases"/>
    <property type="match status" value="1"/>
</dbReference>
<gene>
    <name evidence="4" type="ORF">MELIAE_LOCUS6223</name>
</gene>
<dbReference type="GO" id="GO:0046872">
    <property type="term" value="F:metal ion binding"/>
    <property type="evidence" value="ECO:0007669"/>
    <property type="project" value="UniProtKB-KW"/>
</dbReference>
<keyword evidence="1" id="KW-0645">Protease</keyword>
<dbReference type="Gene3D" id="3.30.70.360">
    <property type="match status" value="1"/>
</dbReference>
<organism evidence="4 5">
    <name type="scientific">Brassicogethes aeneus</name>
    <name type="common">Rape pollen beetle</name>
    <name type="synonym">Meligethes aeneus</name>
    <dbReference type="NCBI Taxonomy" id="1431903"/>
    <lineage>
        <taxon>Eukaryota</taxon>
        <taxon>Metazoa</taxon>
        <taxon>Ecdysozoa</taxon>
        <taxon>Arthropoda</taxon>
        <taxon>Hexapoda</taxon>
        <taxon>Insecta</taxon>
        <taxon>Pterygota</taxon>
        <taxon>Neoptera</taxon>
        <taxon>Endopterygota</taxon>
        <taxon>Coleoptera</taxon>
        <taxon>Polyphaga</taxon>
        <taxon>Cucujiformia</taxon>
        <taxon>Nitidulidae</taxon>
        <taxon>Meligethinae</taxon>
        <taxon>Brassicogethes</taxon>
    </lineage>
</organism>
<keyword evidence="2" id="KW-0479">Metal-binding</keyword>
<evidence type="ECO:0000313" key="5">
    <source>
        <dbReference type="Proteomes" id="UP001154078"/>
    </source>
</evidence>
<sequence>MVFPHTYRNEHTETITTNFTYGSWYAEHVRFKIPIQPTLLKLLKEIDGHENKFRHNLAKAISFKTIPTDPKYSKEIYGMKAYVESWFSKLGIRNESFDVGSTEINGKTITLPPITLGRLVKPGGNKKTLCVYLYLDVKDQKDIEGWETDPFTMVEKDAKYYGAGAASSKGNFLCWMHCLESFQTENIEIPVNIKFILESAYTLNSPGMMKFLVAKKQDFFNDIDYVVTNISEWLGPKYPSIVYGGVGYLYFTLTVQKTEDSTTEIEDDAQNIFKTMVNEKNRITIPHFNDFVDQVTPDEERVYESIKNFDPEEIIPLLPPNKQKWDKVRILMDFWRQPSMSVDESQKCICPDEMPIIKQEFTVKVVPKQILEHSVNLVNTHVKNTVNKLNIKNKVEVALVASVKHWQESMYQNLYQAARRATIQIYKEDPDMIREDRGRVIITILKIVFEKPVLCMPLIPHGCNKKVANEHIPKKNFMEATKLLAAFLLQVKDMKK</sequence>
<dbReference type="Pfam" id="PF01546">
    <property type="entry name" value="Peptidase_M20"/>
    <property type="match status" value="1"/>
</dbReference>
<protein>
    <submittedName>
        <fullName evidence="4">Uncharacterized protein</fullName>
    </submittedName>
</protein>
<evidence type="ECO:0000313" key="4">
    <source>
        <dbReference type="EMBL" id="CAH0554685.1"/>
    </source>
</evidence>
<dbReference type="AlphaFoldDB" id="A0A9P0B5L8"/>
<keyword evidence="5" id="KW-1185">Reference proteome</keyword>
<dbReference type="OrthoDB" id="7832001at2759"/>
<dbReference type="PANTHER" id="PTHR43270:SF4">
    <property type="entry name" value="CARNOSINE DIPEPTIDASE 2, ISOFORM A"/>
    <property type="match status" value="1"/>
</dbReference>
<dbReference type="PANTHER" id="PTHR43270">
    <property type="entry name" value="BETA-ALA-HIS DIPEPTIDASE"/>
    <property type="match status" value="1"/>
</dbReference>
<keyword evidence="3" id="KW-0378">Hydrolase</keyword>
<reference evidence="4" key="1">
    <citation type="submission" date="2021-12" db="EMBL/GenBank/DDBJ databases">
        <authorList>
            <person name="King R."/>
        </authorList>
    </citation>
    <scope>NUCLEOTIDE SEQUENCE</scope>
</reference>
<proteinExistence type="predicted"/>
<evidence type="ECO:0000256" key="3">
    <source>
        <dbReference type="ARBA" id="ARBA00022801"/>
    </source>
</evidence>
<dbReference type="InterPro" id="IPR002933">
    <property type="entry name" value="Peptidase_M20"/>
</dbReference>
<dbReference type="InterPro" id="IPR051458">
    <property type="entry name" value="Cyt/Met_Dipeptidase"/>
</dbReference>